<dbReference type="PANTHER" id="PTHR36925">
    <property type="entry name" value="COBALT-PRECORRIN-6A REDUCTASE"/>
    <property type="match status" value="1"/>
</dbReference>
<dbReference type="PROSITE" id="PS51014">
    <property type="entry name" value="COBK_CBIJ"/>
    <property type="match status" value="1"/>
</dbReference>
<dbReference type="Proteomes" id="UP001148313">
    <property type="component" value="Unassembled WGS sequence"/>
</dbReference>
<evidence type="ECO:0000256" key="3">
    <source>
        <dbReference type="ARBA" id="ARBA00023002"/>
    </source>
</evidence>
<organism evidence="4 5">
    <name type="scientific">Hoeflea poritis</name>
    <dbReference type="NCBI Taxonomy" id="2993659"/>
    <lineage>
        <taxon>Bacteria</taxon>
        <taxon>Pseudomonadati</taxon>
        <taxon>Pseudomonadota</taxon>
        <taxon>Alphaproteobacteria</taxon>
        <taxon>Hyphomicrobiales</taxon>
        <taxon>Rhizobiaceae</taxon>
        <taxon>Hoeflea</taxon>
    </lineage>
</organism>
<evidence type="ECO:0000256" key="1">
    <source>
        <dbReference type="ARBA" id="ARBA00004953"/>
    </source>
</evidence>
<dbReference type="GO" id="GO:0016491">
    <property type="term" value="F:oxidoreductase activity"/>
    <property type="evidence" value="ECO:0007669"/>
    <property type="project" value="UniProtKB-KW"/>
</dbReference>
<proteinExistence type="predicted"/>
<evidence type="ECO:0000256" key="2">
    <source>
        <dbReference type="ARBA" id="ARBA00022573"/>
    </source>
</evidence>
<protein>
    <submittedName>
        <fullName evidence="4">Cobalt-precorrin-6A reductase</fullName>
        <ecNumber evidence="4">1.3.1.106</ecNumber>
    </submittedName>
</protein>
<dbReference type="EC" id="1.3.1.106" evidence="4"/>
<accession>A0ABT4VIZ4</accession>
<evidence type="ECO:0000313" key="5">
    <source>
        <dbReference type="Proteomes" id="UP001148313"/>
    </source>
</evidence>
<evidence type="ECO:0000313" key="4">
    <source>
        <dbReference type="EMBL" id="MDA4844663.1"/>
    </source>
</evidence>
<sequence>MPVTPESILILGGTKEAAELAGRLTELGVSRVVTSLAGRTAAPEMPAGETRIGGFGGAQGLADFLRSEAFELLVDATHPFADTISHNAVEAAVISGIPLMTLRRPAWTAVDGDHWFPVASVDEACTAIPPSARVFLALGRQHIDGFAQRTDVHFIARMVDPPERPLPFRSCDLVIGKPSADPGTEAELLRTYGVTHIVCRNSGGQGAYAKLIAARDLGLPVIMIERPDTPDDRSYPTVDALLADIT</sequence>
<dbReference type="PANTHER" id="PTHR36925:SF1">
    <property type="entry name" value="COBALT-PRECORRIN-6A REDUCTASE"/>
    <property type="match status" value="1"/>
</dbReference>
<comment type="pathway">
    <text evidence="1">Cofactor biosynthesis; adenosylcobalamin biosynthesis.</text>
</comment>
<reference evidence="4" key="1">
    <citation type="submission" date="2022-11" db="EMBL/GenBank/DDBJ databases">
        <title>Hoeflea poritis sp. nov., isolated from scleractinian coral Porites lutea.</title>
        <authorList>
            <person name="Zhang G."/>
            <person name="Wei Q."/>
            <person name="Cai L."/>
        </authorList>
    </citation>
    <scope>NUCLEOTIDE SEQUENCE</scope>
    <source>
        <strain evidence="4">E7-10</strain>
    </source>
</reference>
<dbReference type="NCBIfam" id="NF005968">
    <property type="entry name" value="PRK08057.1-2"/>
    <property type="match status" value="1"/>
</dbReference>
<dbReference type="RefSeq" id="WP_271088192.1">
    <property type="nucleotide sequence ID" value="NZ_JAPJZH010000002.1"/>
</dbReference>
<dbReference type="InterPro" id="IPR003723">
    <property type="entry name" value="Precorrin-6x_reduct"/>
</dbReference>
<keyword evidence="3 4" id="KW-0560">Oxidoreductase</keyword>
<comment type="caution">
    <text evidence="4">The sequence shown here is derived from an EMBL/GenBank/DDBJ whole genome shotgun (WGS) entry which is preliminary data.</text>
</comment>
<keyword evidence="2" id="KW-0169">Cobalamin biosynthesis</keyword>
<dbReference type="Pfam" id="PF02571">
    <property type="entry name" value="CbiJ"/>
    <property type="match status" value="1"/>
</dbReference>
<gene>
    <name evidence="4" type="ORF">OOZ53_04840</name>
</gene>
<name>A0ABT4VIZ4_9HYPH</name>
<keyword evidence="5" id="KW-1185">Reference proteome</keyword>
<dbReference type="EMBL" id="JAPJZH010000002">
    <property type="protein sequence ID" value="MDA4844663.1"/>
    <property type="molecule type" value="Genomic_DNA"/>
</dbReference>